<proteinExistence type="predicted"/>
<comment type="caution">
    <text evidence="1">The sequence shown here is derived from an EMBL/GenBank/DDBJ whole genome shotgun (WGS) entry which is preliminary data.</text>
</comment>
<evidence type="ECO:0000313" key="1">
    <source>
        <dbReference type="EMBL" id="KAL2489597.1"/>
    </source>
</evidence>
<evidence type="ECO:0000313" key="2">
    <source>
        <dbReference type="Proteomes" id="UP001604277"/>
    </source>
</evidence>
<dbReference type="Proteomes" id="UP001604277">
    <property type="component" value="Unassembled WGS sequence"/>
</dbReference>
<organism evidence="1 2">
    <name type="scientific">Forsythia ovata</name>
    <dbReference type="NCBI Taxonomy" id="205694"/>
    <lineage>
        <taxon>Eukaryota</taxon>
        <taxon>Viridiplantae</taxon>
        <taxon>Streptophyta</taxon>
        <taxon>Embryophyta</taxon>
        <taxon>Tracheophyta</taxon>
        <taxon>Spermatophyta</taxon>
        <taxon>Magnoliopsida</taxon>
        <taxon>eudicotyledons</taxon>
        <taxon>Gunneridae</taxon>
        <taxon>Pentapetalae</taxon>
        <taxon>asterids</taxon>
        <taxon>lamiids</taxon>
        <taxon>Lamiales</taxon>
        <taxon>Oleaceae</taxon>
        <taxon>Forsythieae</taxon>
        <taxon>Forsythia</taxon>
    </lineage>
</organism>
<accession>A0ABD1RMH8</accession>
<reference evidence="2" key="1">
    <citation type="submission" date="2024-07" db="EMBL/GenBank/DDBJ databases">
        <title>Two chromosome-level genome assemblies of Korean endemic species Abeliophyllum distichum and Forsythia ovata (Oleaceae).</title>
        <authorList>
            <person name="Jang H."/>
        </authorList>
    </citation>
    <scope>NUCLEOTIDE SEQUENCE [LARGE SCALE GENOMIC DNA]</scope>
</reference>
<protein>
    <submittedName>
        <fullName evidence="1">Uncharacterized protein</fullName>
    </submittedName>
</protein>
<gene>
    <name evidence="1" type="ORF">Fot_42889</name>
</gene>
<dbReference type="EMBL" id="JBFOLJ010000012">
    <property type="protein sequence ID" value="KAL2489597.1"/>
    <property type="molecule type" value="Genomic_DNA"/>
</dbReference>
<name>A0ABD1RMH8_9LAMI</name>
<sequence length="170" mass="18506">MSSEHNDFQNQPAVKINPEIMVISPGKRCKGDSSVNWLIGSSIQLKCPMREWNESQGLEDQNSTIVNHGWFSLLKIHVFKIRCGRVVNERGALPSRLLIQSTVPILASAVSLVVEVVGSVSSSLPIPGTTSVPTATVLPMIEVVGGDSSSFLFEESVRPLEDVDHQGKEK</sequence>
<keyword evidence="2" id="KW-1185">Reference proteome</keyword>
<dbReference type="AlphaFoldDB" id="A0ABD1RMH8"/>